<reference evidence="3" key="1">
    <citation type="submission" date="2022-01" db="EMBL/GenBank/DDBJ databases">
        <authorList>
            <person name="King R."/>
        </authorList>
    </citation>
    <scope>NUCLEOTIDE SEQUENCE</scope>
</reference>
<proteinExistence type="predicted"/>
<keyword evidence="4" id="KW-1185">Reference proteome</keyword>
<dbReference type="SUPFAM" id="SSF50729">
    <property type="entry name" value="PH domain-like"/>
    <property type="match status" value="1"/>
</dbReference>
<feature type="domain" description="RanBD1" evidence="2">
    <location>
        <begin position="296"/>
        <end position="449"/>
    </location>
</feature>
<keyword evidence="1" id="KW-0175">Coiled coil</keyword>
<dbReference type="InterPro" id="IPR011993">
    <property type="entry name" value="PH-like_dom_sf"/>
</dbReference>
<feature type="coiled-coil region" evidence="1">
    <location>
        <begin position="77"/>
        <end position="125"/>
    </location>
</feature>
<evidence type="ECO:0000256" key="1">
    <source>
        <dbReference type="SAM" id="Coils"/>
    </source>
</evidence>
<dbReference type="OrthoDB" id="2357150at2759"/>
<dbReference type="SMART" id="SM00160">
    <property type="entry name" value="RanBD"/>
    <property type="match status" value="1"/>
</dbReference>
<protein>
    <recommendedName>
        <fullName evidence="2">RanBD1 domain-containing protein</fullName>
    </recommendedName>
</protein>
<dbReference type="AlphaFoldDB" id="A0A9N9QIR1"/>
<accession>A0A9N9QIR1</accession>
<sequence length="464" mass="52274">MGKENEYLLKLLKEKNGTINILEGMLKERNDANRVLENRIWFLQNQEHKKTSGIIDEDNKLVDVLNQLFDNCFQTINKSINDSMQEIQNELKDIKKEQTKNGNQLQTVTDTVQEMSKELKNIKEGENIKVQLSVEDLNDSSPDYKSSLLKFPPPHQLMGTSQGFVPAVHSRAINSSIVSQPQSPKPTLPASTLKQIGFGVKPSLAVPPSEGLLQKNETLEQPVISSKAPNTCGLFGQSIYRPASTNSVASSAVTEQIVTPVENLEPVKLSPQIWSARLERPPKYENEGKEFLPAANFKPVVKKIPGSLKNKTGKENAKIKFEEHCELFSKFDNRCVEKPKWKRDHGIIGNIKIVKEDGLRLVLVPDIVKTIPFSVQTHISYYKECLNHQVPKDMSFEQISTNPREVRWDAQVFSEGIPITQTYLALFENNILASNFLTTIHHLQMSLDVKDGVASYGRSLAKYP</sequence>
<evidence type="ECO:0000313" key="3">
    <source>
        <dbReference type="EMBL" id="CAG9766870.1"/>
    </source>
</evidence>
<name>A0A9N9QIR1_9CUCU</name>
<evidence type="ECO:0000259" key="2">
    <source>
        <dbReference type="PROSITE" id="PS50196"/>
    </source>
</evidence>
<dbReference type="PROSITE" id="PS50196">
    <property type="entry name" value="RANBD1"/>
    <property type="match status" value="1"/>
</dbReference>
<gene>
    <name evidence="3" type="ORF">CEUTPL_LOCUS7441</name>
</gene>
<organism evidence="3 4">
    <name type="scientific">Ceutorhynchus assimilis</name>
    <name type="common">cabbage seed weevil</name>
    <dbReference type="NCBI Taxonomy" id="467358"/>
    <lineage>
        <taxon>Eukaryota</taxon>
        <taxon>Metazoa</taxon>
        <taxon>Ecdysozoa</taxon>
        <taxon>Arthropoda</taxon>
        <taxon>Hexapoda</taxon>
        <taxon>Insecta</taxon>
        <taxon>Pterygota</taxon>
        <taxon>Neoptera</taxon>
        <taxon>Endopterygota</taxon>
        <taxon>Coleoptera</taxon>
        <taxon>Polyphaga</taxon>
        <taxon>Cucujiformia</taxon>
        <taxon>Curculionidae</taxon>
        <taxon>Ceutorhynchinae</taxon>
        <taxon>Ceutorhynchus</taxon>
    </lineage>
</organism>
<dbReference type="Gene3D" id="2.30.29.30">
    <property type="entry name" value="Pleckstrin-homology domain (PH domain)/Phosphotyrosine-binding domain (PTB)"/>
    <property type="match status" value="1"/>
</dbReference>
<dbReference type="InterPro" id="IPR000156">
    <property type="entry name" value="Ran_bind_dom"/>
</dbReference>
<evidence type="ECO:0000313" key="4">
    <source>
        <dbReference type="Proteomes" id="UP001152799"/>
    </source>
</evidence>
<dbReference type="Proteomes" id="UP001152799">
    <property type="component" value="Chromosome 3"/>
</dbReference>
<dbReference type="EMBL" id="OU892279">
    <property type="protein sequence ID" value="CAG9766870.1"/>
    <property type="molecule type" value="Genomic_DNA"/>
</dbReference>